<dbReference type="RefSeq" id="WP_199383763.1">
    <property type="nucleotide sequence ID" value="NZ_JAEMHM010000006.1"/>
</dbReference>
<organism evidence="2 3">
    <name type="scientific">Geomesophilobacter sediminis</name>
    <dbReference type="NCBI Taxonomy" id="2798584"/>
    <lineage>
        <taxon>Bacteria</taxon>
        <taxon>Pseudomonadati</taxon>
        <taxon>Thermodesulfobacteriota</taxon>
        <taxon>Desulfuromonadia</taxon>
        <taxon>Geobacterales</taxon>
        <taxon>Geobacteraceae</taxon>
        <taxon>Geomesophilobacter</taxon>
    </lineage>
</organism>
<proteinExistence type="predicted"/>
<evidence type="ECO:0000313" key="2">
    <source>
        <dbReference type="EMBL" id="MBJ6724877.1"/>
    </source>
</evidence>
<gene>
    <name evidence="2" type="ORF">JFN93_09175</name>
</gene>
<evidence type="ECO:0000313" key="3">
    <source>
        <dbReference type="Proteomes" id="UP000636888"/>
    </source>
</evidence>
<name>A0A8J7IXX7_9BACT</name>
<comment type="caution">
    <text evidence="2">The sequence shown here is derived from an EMBL/GenBank/DDBJ whole genome shotgun (WGS) entry which is preliminary data.</text>
</comment>
<protein>
    <submittedName>
        <fullName evidence="2">Uncharacterized protein</fullName>
    </submittedName>
</protein>
<accession>A0A8J7IXX7</accession>
<reference evidence="2" key="1">
    <citation type="submission" date="2020-12" db="EMBL/GenBank/DDBJ databases">
        <title>Geomonas sp. Red875, isolated from river sediment.</title>
        <authorList>
            <person name="Xu Z."/>
            <person name="Zhang Z."/>
            <person name="Masuda Y."/>
            <person name="Itoh H."/>
            <person name="Senoo K."/>
        </authorList>
    </citation>
    <scope>NUCLEOTIDE SEQUENCE</scope>
    <source>
        <strain evidence="2">Red875</strain>
    </source>
</reference>
<keyword evidence="1" id="KW-0732">Signal</keyword>
<feature type="chain" id="PRO_5035193439" evidence="1">
    <location>
        <begin position="22"/>
        <end position="244"/>
    </location>
</feature>
<feature type="signal peptide" evidence="1">
    <location>
        <begin position="1"/>
        <end position="21"/>
    </location>
</feature>
<dbReference type="Proteomes" id="UP000636888">
    <property type="component" value="Unassembled WGS sequence"/>
</dbReference>
<keyword evidence="3" id="KW-1185">Reference proteome</keyword>
<dbReference type="AlphaFoldDB" id="A0A8J7IXX7"/>
<dbReference type="EMBL" id="JAEMHM010000006">
    <property type="protein sequence ID" value="MBJ6724877.1"/>
    <property type="molecule type" value="Genomic_DNA"/>
</dbReference>
<evidence type="ECO:0000256" key="1">
    <source>
        <dbReference type="SAM" id="SignalP"/>
    </source>
</evidence>
<sequence length="244" mass="26298">MKKLIVLALSLTLLIASQAMARDLRFSSGLAQSEFRDLSKQAGAAISYKNTAPAEPLGILGFDAGVELEAMDINSGSSYWNKAFGNDAPSFLLLPKLRVRKGLPFSIDVGAMYSYVPDSNIKLWGVEVSKAILDGTMATPAWGIRATYSQLAGVNDLSLKTAGIDTSISKGILFLTPYVGAGAVWIQSKAEGHLQQLSNLSNETIYQPRFFAGLKISPLPLFAITAEAEYQVRPIYSLKAALNF</sequence>